<dbReference type="VEuPathDB" id="VectorBase:AFAF018292"/>
<keyword evidence="1" id="KW-0472">Membrane</keyword>
<keyword evidence="3" id="KW-1185">Reference proteome</keyword>
<dbReference type="EMBL" id="AXCN02000888">
    <property type="status" value="NOT_ANNOTATED_CDS"/>
    <property type="molecule type" value="Genomic_DNA"/>
</dbReference>
<organism evidence="2 3">
    <name type="scientific">Anopheles farauti</name>
    <dbReference type="NCBI Taxonomy" id="69004"/>
    <lineage>
        <taxon>Eukaryota</taxon>
        <taxon>Metazoa</taxon>
        <taxon>Ecdysozoa</taxon>
        <taxon>Arthropoda</taxon>
        <taxon>Hexapoda</taxon>
        <taxon>Insecta</taxon>
        <taxon>Pterygota</taxon>
        <taxon>Neoptera</taxon>
        <taxon>Endopterygota</taxon>
        <taxon>Diptera</taxon>
        <taxon>Nematocera</taxon>
        <taxon>Culicoidea</taxon>
        <taxon>Culicidae</taxon>
        <taxon>Anophelinae</taxon>
        <taxon>Anopheles</taxon>
    </lineage>
</organism>
<keyword evidence="1" id="KW-0812">Transmembrane</keyword>
<sequence>MPQLRIVRIDRIVPIRWRWRFGTVEVLLQLFLALPVLIVTVRFGQRCIVSIAHFEWFHLFDHFIRSFSSSHPTDRMVLLLLLVGRGCVLVSRDLGRSTLANPSISSTSRLDPGLDRSTLAVFFVRDV</sequence>
<dbReference type="Proteomes" id="UP000075886">
    <property type="component" value="Unassembled WGS sequence"/>
</dbReference>
<evidence type="ECO:0000313" key="3">
    <source>
        <dbReference type="Proteomes" id="UP000075886"/>
    </source>
</evidence>
<feature type="transmembrane region" description="Helical" evidence="1">
    <location>
        <begin position="21"/>
        <end position="41"/>
    </location>
</feature>
<dbReference type="AlphaFoldDB" id="A0A182QWJ7"/>
<accession>A0A182QWJ7</accession>
<protein>
    <submittedName>
        <fullName evidence="2">Uncharacterized protein</fullName>
    </submittedName>
</protein>
<reference evidence="3" key="1">
    <citation type="submission" date="2014-01" db="EMBL/GenBank/DDBJ databases">
        <title>The Genome Sequence of Anopheles farauti FAR1 (V2).</title>
        <authorList>
            <consortium name="The Broad Institute Genomics Platform"/>
            <person name="Neafsey D.E."/>
            <person name="Besansky N."/>
            <person name="Howell P."/>
            <person name="Walton C."/>
            <person name="Young S.K."/>
            <person name="Zeng Q."/>
            <person name="Gargeya S."/>
            <person name="Fitzgerald M."/>
            <person name="Haas B."/>
            <person name="Abouelleil A."/>
            <person name="Allen A.W."/>
            <person name="Alvarado L."/>
            <person name="Arachchi H.M."/>
            <person name="Berlin A.M."/>
            <person name="Chapman S.B."/>
            <person name="Gainer-Dewar J."/>
            <person name="Goldberg J."/>
            <person name="Griggs A."/>
            <person name="Gujja S."/>
            <person name="Hansen M."/>
            <person name="Howarth C."/>
            <person name="Imamovic A."/>
            <person name="Ireland A."/>
            <person name="Larimer J."/>
            <person name="McCowan C."/>
            <person name="Murphy C."/>
            <person name="Pearson M."/>
            <person name="Poon T.W."/>
            <person name="Priest M."/>
            <person name="Roberts A."/>
            <person name="Saif S."/>
            <person name="Shea T."/>
            <person name="Sisk P."/>
            <person name="Sykes S."/>
            <person name="Wortman J."/>
            <person name="Nusbaum C."/>
            <person name="Birren B."/>
        </authorList>
    </citation>
    <scope>NUCLEOTIDE SEQUENCE [LARGE SCALE GENOMIC DNA]</scope>
    <source>
        <strain evidence="3">FAR1</strain>
    </source>
</reference>
<dbReference type="EnsemblMetazoa" id="AFAF018292-RA">
    <property type="protein sequence ID" value="AFAF018292-PA"/>
    <property type="gene ID" value="AFAF018292"/>
</dbReference>
<proteinExistence type="predicted"/>
<evidence type="ECO:0000313" key="2">
    <source>
        <dbReference type="EnsemblMetazoa" id="AFAF018292-PA"/>
    </source>
</evidence>
<name>A0A182QWJ7_9DIPT</name>
<reference evidence="2" key="2">
    <citation type="submission" date="2020-05" db="UniProtKB">
        <authorList>
            <consortium name="EnsemblMetazoa"/>
        </authorList>
    </citation>
    <scope>IDENTIFICATION</scope>
    <source>
        <strain evidence="2">FAR1</strain>
    </source>
</reference>
<evidence type="ECO:0000256" key="1">
    <source>
        <dbReference type="SAM" id="Phobius"/>
    </source>
</evidence>
<keyword evidence="1" id="KW-1133">Transmembrane helix</keyword>